<keyword evidence="6 8" id="KW-0378">Hydrolase</keyword>
<organism evidence="11 12">
    <name type="scientific">Triangularia verruculosa</name>
    <dbReference type="NCBI Taxonomy" id="2587418"/>
    <lineage>
        <taxon>Eukaryota</taxon>
        <taxon>Fungi</taxon>
        <taxon>Dikarya</taxon>
        <taxon>Ascomycota</taxon>
        <taxon>Pezizomycotina</taxon>
        <taxon>Sordariomycetes</taxon>
        <taxon>Sordariomycetidae</taxon>
        <taxon>Sordariales</taxon>
        <taxon>Podosporaceae</taxon>
        <taxon>Triangularia</taxon>
    </lineage>
</organism>
<evidence type="ECO:0000256" key="7">
    <source>
        <dbReference type="ARBA" id="ARBA00022807"/>
    </source>
</evidence>
<feature type="active site" description="Proton donor" evidence="8">
    <location>
        <position position="356"/>
    </location>
</feature>
<dbReference type="AlphaFoldDB" id="A0AAN6X6H7"/>
<evidence type="ECO:0000313" key="12">
    <source>
        <dbReference type="Proteomes" id="UP001303160"/>
    </source>
</evidence>
<gene>
    <name evidence="11" type="ORF">QBC40DRAFT_25733</name>
</gene>
<comment type="caution">
    <text evidence="11">The sequence shown here is derived from an EMBL/GenBank/DDBJ whole genome shotgun (WGS) entry which is preliminary data.</text>
</comment>
<feature type="compositionally biased region" description="Basic and acidic residues" evidence="9">
    <location>
        <begin position="38"/>
        <end position="48"/>
    </location>
</feature>
<comment type="similarity">
    <text evidence="2 8">Belongs to the peptidase C12 family.</text>
</comment>
<feature type="site" description="Transition state stabilizer" evidence="8">
    <location>
        <position position="245"/>
    </location>
</feature>
<feature type="region of interest" description="Disordered" evidence="9">
    <location>
        <begin position="1"/>
        <end position="147"/>
    </location>
</feature>
<evidence type="ECO:0000256" key="4">
    <source>
        <dbReference type="ARBA" id="ARBA00022670"/>
    </source>
</evidence>
<evidence type="ECO:0000256" key="6">
    <source>
        <dbReference type="ARBA" id="ARBA00022801"/>
    </source>
</evidence>
<keyword evidence="4 8" id="KW-0645">Protease</keyword>
<evidence type="ECO:0000256" key="1">
    <source>
        <dbReference type="ARBA" id="ARBA00000707"/>
    </source>
</evidence>
<keyword evidence="5 8" id="KW-0833">Ubl conjugation pathway</keyword>
<name>A0AAN6X6H7_9PEZI</name>
<dbReference type="PROSITE" id="PS52048">
    <property type="entry name" value="UCH_DOMAIN"/>
    <property type="match status" value="1"/>
</dbReference>
<dbReference type="Proteomes" id="UP001303160">
    <property type="component" value="Unassembled WGS sequence"/>
</dbReference>
<feature type="active site" description="Nucleophile" evidence="8">
    <location>
        <position position="251"/>
    </location>
</feature>
<reference evidence="11" key="2">
    <citation type="submission" date="2023-05" db="EMBL/GenBank/DDBJ databases">
        <authorList>
            <consortium name="Lawrence Berkeley National Laboratory"/>
            <person name="Steindorff A."/>
            <person name="Hensen N."/>
            <person name="Bonometti L."/>
            <person name="Westerberg I."/>
            <person name="Brannstrom I.O."/>
            <person name="Guillou S."/>
            <person name="Cros-Aarteil S."/>
            <person name="Calhoun S."/>
            <person name="Haridas S."/>
            <person name="Kuo A."/>
            <person name="Mondo S."/>
            <person name="Pangilinan J."/>
            <person name="Riley R."/>
            <person name="Labutti K."/>
            <person name="Andreopoulos B."/>
            <person name="Lipzen A."/>
            <person name="Chen C."/>
            <person name="Yanf M."/>
            <person name="Daum C."/>
            <person name="Ng V."/>
            <person name="Clum A."/>
            <person name="Ohm R."/>
            <person name="Martin F."/>
            <person name="Silar P."/>
            <person name="Natvig D."/>
            <person name="Lalanne C."/>
            <person name="Gautier V."/>
            <person name="Ament-Velasquez S.L."/>
            <person name="Kruys A."/>
            <person name="Hutchinson M.I."/>
            <person name="Powell A.J."/>
            <person name="Barry K."/>
            <person name="Miller A.N."/>
            <person name="Grigoriev I.V."/>
            <person name="Debuchy R."/>
            <person name="Gladieux P."/>
            <person name="Thoren M.H."/>
            <person name="Johannesson H."/>
        </authorList>
    </citation>
    <scope>NUCLEOTIDE SEQUENCE</scope>
    <source>
        <strain evidence="11">CBS 315.58</strain>
    </source>
</reference>
<evidence type="ECO:0000259" key="10">
    <source>
        <dbReference type="PROSITE" id="PS52048"/>
    </source>
</evidence>
<protein>
    <recommendedName>
        <fullName evidence="3 8">ubiquitinyl hydrolase 1</fullName>
        <ecNumber evidence="3 8">3.4.19.12</ecNumber>
    </recommendedName>
</protein>
<dbReference type="GO" id="GO:0016579">
    <property type="term" value="P:protein deubiquitination"/>
    <property type="evidence" value="ECO:0007669"/>
    <property type="project" value="TreeGrafter"/>
</dbReference>
<feature type="compositionally biased region" description="Basic residues" evidence="9">
    <location>
        <begin position="1"/>
        <end position="14"/>
    </location>
</feature>
<dbReference type="PANTHER" id="PTHR10589">
    <property type="entry name" value="UBIQUITIN CARBOXYL-TERMINAL HYDROLASE"/>
    <property type="match status" value="1"/>
</dbReference>
<keyword evidence="7 8" id="KW-0788">Thiol protease</keyword>
<dbReference type="Pfam" id="PF01088">
    <property type="entry name" value="Peptidase_C12"/>
    <property type="match status" value="1"/>
</dbReference>
<reference evidence="11" key="1">
    <citation type="journal article" date="2023" name="Mol. Phylogenet. Evol.">
        <title>Genome-scale phylogeny and comparative genomics of the fungal order Sordariales.</title>
        <authorList>
            <person name="Hensen N."/>
            <person name="Bonometti L."/>
            <person name="Westerberg I."/>
            <person name="Brannstrom I.O."/>
            <person name="Guillou S."/>
            <person name="Cros-Aarteil S."/>
            <person name="Calhoun S."/>
            <person name="Haridas S."/>
            <person name="Kuo A."/>
            <person name="Mondo S."/>
            <person name="Pangilinan J."/>
            <person name="Riley R."/>
            <person name="LaButti K."/>
            <person name="Andreopoulos B."/>
            <person name="Lipzen A."/>
            <person name="Chen C."/>
            <person name="Yan M."/>
            <person name="Daum C."/>
            <person name="Ng V."/>
            <person name="Clum A."/>
            <person name="Steindorff A."/>
            <person name="Ohm R.A."/>
            <person name="Martin F."/>
            <person name="Silar P."/>
            <person name="Natvig D.O."/>
            <person name="Lalanne C."/>
            <person name="Gautier V."/>
            <person name="Ament-Velasquez S.L."/>
            <person name="Kruys A."/>
            <person name="Hutchinson M.I."/>
            <person name="Powell A.J."/>
            <person name="Barry K."/>
            <person name="Miller A.N."/>
            <person name="Grigoriev I.V."/>
            <person name="Debuchy R."/>
            <person name="Gladieux P."/>
            <person name="Hiltunen Thoren M."/>
            <person name="Johannesson H."/>
        </authorList>
    </citation>
    <scope>NUCLEOTIDE SEQUENCE</scope>
    <source>
        <strain evidence="11">CBS 315.58</strain>
    </source>
</reference>
<dbReference type="InterPro" id="IPR038765">
    <property type="entry name" value="Papain-like_cys_pep_sf"/>
</dbReference>
<proteinExistence type="inferred from homology"/>
<keyword evidence="12" id="KW-1185">Reference proteome</keyword>
<dbReference type="EMBL" id="MU864030">
    <property type="protein sequence ID" value="KAK4194974.1"/>
    <property type="molecule type" value="Genomic_DNA"/>
</dbReference>
<dbReference type="InterPro" id="IPR036959">
    <property type="entry name" value="Peptidase_C12_UCH_sf"/>
</dbReference>
<sequence>MGPKRGARGGKRGARGGNTRGNRGRGKNSSSISPRQVLPREDSERPGEIPDSIELGSAPEIPISIGDDTPSPRQTRKAKENDQNGSIPEDSISVGDDTSNLRRSSRARKTPTRFDQIPAPSRTPKRKASPADDESEPESELEDPELPEYVANDIIAASLEPWKPNELEQWDGWAEVVSSPAVFTDIMRKLGVRDAWIEDALVLENLSSMFSQPVHGLVFLQKYSSMHKILLPNQPDKSAVWFAQQTATNACGTIAIINILMNAKDAALGDKLSEFKEASKDLSSAWRGNMIATSPFIRCAHSFHNTRIDLLTAARELETVATRNKRYRALKAARNAKRTASGGQRQSGGATSFNYHFVAIVPIGNGIWLLDGLETEPGYICDIEHPDNWLKDIESTLEAYVAEKEGTEYSLMALCGGPQGGGAFGQEANIQPNEFSLAIHEWVKRLAECGKLQEIVRD</sequence>
<dbReference type="GO" id="GO:0004843">
    <property type="term" value="F:cysteine-type deubiquitinase activity"/>
    <property type="evidence" value="ECO:0007669"/>
    <property type="project" value="UniProtKB-UniRule"/>
</dbReference>
<dbReference type="InterPro" id="IPR001578">
    <property type="entry name" value="Peptidase_C12_UCH"/>
</dbReference>
<evidence type="ECO:0000256" key="9">
    <source>
        <dbReference type="SAM" id="MobiDB-lite"/>
    </source>
</evidence>
<dbReference type="Gene3D" id="3.40.532.10">
    <property type="entry name" value="Peptidase C12, ubiquitin carboxyl-terminal hydrolase"/>
    <property type="match status" value="1"/>
</dbReference>
<evidence type="ECO:0000256" key="3">
    <source>
        <dbReference type="ARBA" id="ARBA00012759"/>
    </source>
</evidence>
<feature type="compositionally biased region" description="Acidic residues" evidence="9">
    <location>
        <begin position="131"/>
        <end position="146"/>
    </location>
</feature>
<dbReference type="GO" id="GO:0005737">
    <property type="term" value="C:cytoplasm"/>
    <property type="evidence" value="ECO:0007669"/>
    <property type="project" value="TreeGrafter"/>
</dbReference>
<dbReference type="SUPFAM" id="SSF54001">
    <property type="entry name" value="Cysteine proteinases"/>
    <property type="match status" value="1"/>
</dbReference>
<evidence type="ECO:0000256" key="2">
    <source>
        <dbReference type="ARBA" id="ARBA00009326"/>
    </source>
</evidence>
<evidence type="ECO:0000256" key="5">
    <source>
        <dbReference type="ARBA" id="ARBA00022786"/>
    </source>
</evidence>
<comment type="catalytic activity">
    <reaction evidence="1 8">
        <text>Thiol-dependent hydrolysis of ester, thioester, amide, peptide and isopeptide bonds formed by the C-terminal Gly of ubiquitin (a 76-residue protein attached to proteins as an intracellular targeting signal).</text>
        <dbReference type="EC" id="3.4.19.12"/>
    </reaction>
</comment>
<dbReference type="GO" id="GO:0006511">
    <property type="term" value="P:ubiquitin-dependent protein catabolic process"/>
    <property type="evidence" value="ECO:0007669"/>
    <property type="project" value="UniProtKB-UniRule"/>
</dbReference>
<accession>A0AAN6X6H7</accession>
<feature type="site" description="Important for enzyme activity" evidence="8">
    <location>
        <position position="371"/>
    </location>
</feature>
<feature type="domain" description="UCH catalytic" evidence="10">
    <location>
        <begin position="172"/>
        <end position="416"/>
    </location>
</feature>
<evidence type="ECO:0000313" key="11">
    <source>
        <dbReference type="EMBL" id="KAK4194974.1"/>
    </source>
</evidence>
<dbReference type="PANTHER" id="PTHR10589:SF16">
    <property type="entry name" value="UBIQUITIN CARBOXYL-TERMINAL HYDROLASE ISOZYME L5"/>
    <property type="match status" value="1"/>
</dbReference>
<dbReference type="EC" id="3.4.19.12" evidence="3 8"/>
<evidence type="ECO:0000256" key="8">
    <source>
        <dbReference type="PROSITE-ProRule" id="PRU01393"/>
    </source>
</evidence>